<accession>A0AAV4WEC7</accession>
<gene>
    <name evidence="1" type="ORF">CEXT_627951</name>
</gene>
<dbReference type="Proteomes" id="UP001054945">
    <property type="component" value="Unassembled WGS sequence"/>
</dbReference>
<comment type="caution">
    <text evidence="1">The sequence shown here is derived from an EMBL/GenBank/DDBJ whole genome shotgun (WGS) entry which is preliminary data.</text>
</comment>
<evidence type="ECO:0000313" key="2">
    <source>
        <dbReference type="Proteomes" id="UP001054945"/>
    </source>
</evidence>
<keyword evidence="2" id="KW-1185">Reference proteome</keyword>
<name>A0AAV4WEC7_CAEEX</name>
<evidence type="ECO:0000313" key="1">
    <source>
        <dbReference type="EMBL" id="GIY81002.1"/>
    </source>
</evidence>
<reference evidence="1 2" key="1">
    <citation type="submission" date="2021-06" db="EMBL/GenBank/DDBJ databases">
        <title>Caerostris extrusa draft genome.</title>
        <authorList>
            <person name="Kono N."/>
            <person name="Arakawa K."/>
        </authorList>
    </citation>
    <scope>NUCLEOTIDE SEQUENCE [LARGE SCALE GENOMIC DNA]</scope>
</reference>
<sequence length="67" mass="7403">MKITFSSPGRIRIPLSLVKMPHRDREGDAANDIFRVLPPPLDSSRNVVCPVRVAVAVKTRFHYGGGC</sequence>
<dbReference type="EMBL" id="BPLR01016068">
    <property type="protein sequence ID" value="GIY81002.1"/>
    <property type="molecule type" value="Genomic_DNA"/>
</dbReference>
<dbReference type="AlphaFoldDB" id="A0AAV4WEC7"/>
<organism evidence="1 2">
    <name type="scientific">Caerostris extrusa</name>
    <name type="common">Bark spider</name>
    <name type="synonym">Caerostris bankana</name>
    <dbReference type="NCBI Taxonomy" id="172846"/>
    <lineage>
        <taxon>Eukaryota</taxon>
        <taxon>Metazoa</taxon>
        <taxon>Ecdysozoa</taxon>
        <taxon>Arthropoda</taxon>
        <taxon>Chelicerata</taxon>
        <taxon>Arachnida</taxon>
        <taxon>Araneae</taxon>
        <taxon>Araneomorphae</taxon>
        <taxon>Entelegynae</taxon>
        <taxon>Araneoidea</taxon>
        <taxon>Araneidae</taxon>
        <taxon>Caerostris</taxon>
    </lineage>
</organism>
<protein>
    <submittedName>
        <fullName evidence="1">Uncharacterized protein</fullName>
    </submittedName>
</protein>
<proteinExistence type="predicted"/>